<dbReference type="Proteomes" id="UP000053766">
    <property type="component" value="Unassembled WGS sequence"/>
</dbReference>
<dbReference type="GO" id="GO:0051879">
    <property type="term" value="F:Hsp90 protein binding"/>
    <property type="evidence" value="ECO:0007669"/>
    <property type="project" value="TreeGrafter"/>
</dbReference>
<dbReference type="AlphaFoldDB" id="A0A0D8Y808"/>
<dbReference type="InterPro" id="IPR011990">
    <property type="entry name" value="TPR-like_helical_dom_sf"/>
</dbReference>
<dbReference type="SMART" id="SM00028">
    <property type="entry name" value="TPR"/>
    <property type="match status" value="2"/>
</dbReference>
<gene>
    <name evidence="2" type="ORF">DICVIV_03141</name>
</gene>
<dbReference type="PANTHER" id="PTHR46035">
    <property type="entry name" value="TETRATRICOPEPTIDE REPEAT PROTEIN 4"/>
    <property type="match status" value="1"/>
</dbReference>
<dbReference type="OrthoDB" id="420195at2759"/>
<dbReference type="EMBL" id="KN716199">
    <property type="protein sequence ID" value="KJH50701.1"/>
    <property type="molecule type" value="Genomic_DNA"/>
</dbReference>
<dbReference type="PANTHER" id="PTHR46035:SF1">
    <property type="entry name" value="TETRATRICOPEPTIDE REPEAT PROTEIN 4"/>
    <property type="match status" value="1"/>
</dbReference>
<feature type="coiled-coil region" evidence="1">
    <location>
        <begin position="214"/>
        <end position="266"/>
    </location>
</feature>
<reference evidence="3" key="2">
    <citation type="journal article" date="2016" name="Sci. Rep.">
        <title>Dictyocaulus viviparus genome, variome and transcriptome elucidate lungworm biology and support future intervention.</title>
        <authorList>
            <person name="McNulty S.N."/>
            <person name="Strube C."/>
            <person name="Rosa B.A."/>
            <person name="Martin J.C."/>
            <person name="Tyagi R."/>
            <person name="Choi Y.J."/>
            <person name="Wang Q."/>
            <person name="Hallsworth Pepin K."/>
            <person name="Zhang X."/>
            <person name="Ozersky P."/>
            <person name="Wilson R.K."/>
            <person name="Sternberg P.W."/>
            <person name="Gasser R.B."/>
            <person name="Mitreva M."/>
        </authorList>
    </citation>
    <scope>NUCLEOTIDE SEQUENCE [LARGE SCALE GENOMIC DNA]</scope>
    <source>
        <strain evidence="3">HannoverDv2000</strain>
    </source>
</reference>
<evidence type="ECO:0000313" key="2">
    <source>
        <dbReference type="EMBL" id="KJH50701.1"/>
    </source>
</evidence>
<dbReference type="GO" id="GO:0030544">
    <property type="term" value="F:Hsp70 protein binding"/>
    <property type="evidence" value="ECO:0007669"/>
    <property type="project" value="TreeGrafter"/>
</dbReference>
<dbReference type="SUPFAM" id="SSF48452">
    <property type="entry name" value="TPR-like"/>
    <property type="match status" value="1"/>
</dbReference>
<dbReference type="CDD" id="cd21377">
    <property type="entry name" value="CTWD_Cns1-like"/>
    <property type="match status" value="1"/>
</dbReference>
<organism evidence="2 3">
    <name type="scientific">Dictyocaulus viviparus</name>
    <name type="common">Bovine lungworm</name>
    <dbReference type="NCBI Taxonomy" id="29172"/>
    <lineage>
        <taxon>Eukaryota</taxon>
        <taxon>Metazoa</taxon>
        <taxon>Ecdysozoa</taxon>
        <taxon>Nematoda</taxon>
        <taxon>Chromadorea</taxon>
        <taxon>Rhabditida</taxon>
        <taxon>Rhabditina</taxon>
        <taxon>Rhabditomorpha</taxon>
        <taxon>Strongyloidea</taxon>
        <taxon>Metastrongylidae</taxon>
        <taxon>Dictyocaulus</taxon>
    </lineage>
</organism>
<reference evidence="2 3" key="1">
    <citation type="submission" date="2013-11" db="EMBL/GenBank/DDBJ databases">
        <title>Draft genome of the bovine lungworm Dictyocaulus viviparus.</title>
        <authorList>
            <person name="Mitreva M."/>
        </authorList>
    </citation>
    <scope>NUCLEOTIDE SEQUENCE [LARGE SCALE GENOMIC DNA]</scope>
    <source>
        <strain evidence="2 3">HannoverDv2000</strain>
    </source>
</reference>
<keyword evidence="1" id="KW-0175">Coiled coil</keyword>
<dbReference type="InterPro" id="IPR019734">
    <property type="entry name" value="TPR_rpt"/>
</dbReference>
<evidence type="ECO:0000313" key="3">
    <source>
        <dbReference type="Proteomes" id="UP000053766"/>
    </source>
</evidence>
<protein>
    <submittedName>
        <fullName evidence="2">Tetratricopeptide repeat protein</fullName>
    </submittedName>
</protein>
<dbReference type="GO" id="GO:0006457">
    <property type="term" value="P:protein folding"/>
    <property type="evidence" value="ECO:0007669"/>
    <property type="project" value="TreeGrafter"/>
</dbReference>
<keyword evidence="3" id="KW-1185">Reference proteome</keyword>
<dbReference type="GO" id="GO:0005634">
    <property type="term" value="C:nucleus"/>
    <property type="evidence" value="ECO:0007669"/>
    <property type="project" value="TreeGrafter"/>
</dbReference>
<dbReference type="Gene3D" id="1.25.40.10">
    <property type="entry name" value="Tetratricopeptide repeat domain"/>
    <property type="match status" value="1"/>
</dbReference>
<dbReference type="STRING" id="29172.A0A0D8Y808"/>
<proteinExistence type="predicted"/>
<dbReference type="GO" id="GO:0005829">
    <property type="term" value="C:cytosol"/>
    <property type="evidence" value="ECO:0007669"/>
    <property type="project" value="TreeGrafter"/>
</dbReference>
<sequence length="399" mass="46285">MYRTSTKSSSIGDEERAKIIKKLDDDLEQFMEEMSAKRAAQNHERKAFDFDEWCKDIEQHPAFMTDIETGLKGEYADAISALQALKYDDDIDEDKHACAERYKQDGNGHFKMKKYRWATDCYSEGIKQKCLDRRLNSILYSNRAAAQYHIGNFRSAIKDCAMALRFNPSNVKAAVRGADCLLQLGHAKECIEWVELAEKNFASECNIYERGKPAEDEQNRIDSLRDIKKKAADLLVIVERDQRKARLLEKKELDAKRRLLEALKERGLNLRPRLPFARPDLMDWSLLEVNIPQAPEVGQVDLLTDCDETSELGSVLRPLLASPSEWDIHHVFRIENVRMFVSDEWDEFVMEIWEWSTFGSILSLEGYKIVQGLPVVMVFTRHEVDEKFTFVKDNKFVVR</sequence>
<evidence type="ECO:0000256" key="1">
    <source>
        <dbReference type="SAM" id="Coils"/>
    </source>
</evidence>
<accession>A0A0D8Y808</accession>
<name>A0A0D8Y808_DICVI</name>